<accession>A0ABP0U6W1</accession>
<reference evidence="9" key="1">
    <citation type="submission" date="2024-02" db="EMBL/GenBank/DDBJ databases">
        <authorList>
            <consortium name="ELIXIR-Norway"/>
            <consortium name="Elixir Norway"/>
        </authorList>
    </citation>
    <scope>NUCLEOTIDE SEQUENCE</scope>
</reference>
<keyword evidence="6 7" id="KW-0503">Monooxygenase</keyword>
<sequence>MGSWVHPNCDIDNMFCVSLLSSMGIVIVIFTIFCGWYLLLKSLLRKNKAPLPLGTFGLPFIGESFAFIRACKANKVLEEFLNPRIAKYGQVFKTHLLLSPAVSLGAPEGNKFLFSNEYKLVQASWPRNVTRLLGGGSIFSKKGEEHKQARHVLMAFFGPNGLQSFVPRMHKTTIAHFAQFWEGKDEIMAGNSIKHLTFSLAMDLFMSIKEGPDFYSLQHHMKAYVAGMRQLPLNFPGTIYRKAIISRENLFGTLDKVICCRRKDIEEGKISTCPDLLSILISTPNQEGHLATNEEIKDNILSLLWAGHDTTNCTLTVILKYLFLNPHCLQEVIKEQKEIEVAKAGALLNWDDTRKMKYTWQAIQEAMRLQPIVQMSFRELLQEFEYGGFTIPKGWRLFWQVGRSHMSPEFFPNPKTFDPSRFGGTGPPPFTYLAFGGGPHSCLGIEFARTEMVVFLHHLVLNYEWSMVDPNEPIAMDPFPTFRKGLHLKIHKKRSSNFL</sequence>
<proteinExistence type="inferred from homology"/>
<dbReference type="Gene3D" id="1.10.630.10">
    <property type="entry name" value="Cytochrome P450"/>
    <property type="match status" value="1"/>
</dbReference>
<dbReference type="Pfam" id="PF00067">
    <property type="entry name" value="p450"/>
    <property type="match status" value="1"/>
</dbReference>
<keyword evidence="8" id="KW-0472">Membrane</keyword>
<comment type="similarity">
    <text evidence="1 7">Belongs to the cytochrome P450 family.</text>
</comment>
<dbReference type="Proteomes" id="UP001497512">
    <property type="component" value="Chromosome 2"/>
</dbReference>
<dbReference type="PANTHER" id="PTHR24286:SF384">
    <property type="entry name" value="P450, PUTATIVE (EUROFUNG)-RELATED"/>
    <property type="match status" value="1"/>
</dbReference>
<dbReference type="InterPro" id="IPR001128">
    <property type="entry name" value="Cyt_P450"/>
</dbReference>
<evidence type="ECO:0000256" key="5">
    <source>
        <dbReference type="ARBA" id="ARBA00023004"/>
    </source>
</evidence>
<keyword evidence="8" id="KW-1133">Transmembrane helix</keyword>
<evidence type="ECO:0000256" key="7">
    <source>
        <dbReference type="RuleBase" id="RU000461"/>
    </source>
</evidence>
<evidence type="ECO:0000256" key="1">
    <source>
        <dbReference type="ARBA" id="ARBA00010617"/>
    </source>
</evidence>
<dbReference type="InterPro" id="IPR036396">
    <property type="entry name" value="Cyt_P450_sf"/>
</dbReference>
<name>A0ABP0U6W1_9BRYO</name>
<evidence type="ECO:0000256" key="3">
    <source>
        <dbReference type="ARBA" id="ARBA00022723"/>
    </source>
</evidence>
<dbReference type="PRINTS" id="PR00463">
    <property type="entry name" value="EP450I"/>
</dbReference>
<gene>
    <name evidence="9" type="ORF">CSSPTR1EN2_LOCUS12075</name>
</gene>
<evidence type="ECO:0000256" key="6">
    <source>
        <dbReference type="ARBA" id="ARBA00023033"/>
    </source>
</evidence>
<evidence type="ECO:0008006" key="11">
    <source>
        <dbReference type="Google" id="ProtNLM"/>
    </source>
</evidence>
<dbReference type="PROSITE" id="PS00086">
    <property type="entry name" value="CYTOCHROME_P450"/>
    <property type="match status" value="1"/>
</dbReference>
<dbReference type="InterPro" id="IPR002401">
    <property type="entry name" value="Cyt_P450_E_grp-I"/>
</dbReference>
<organism evidence="9 10">
    <name type="scientific">Sphagnum troendelagicum</name>
    <dbReference type="NCBI Taxonomy" id="128251"/>
    <lineage>
        <taxon>Eukaryota</taxon>
        <taxon>Viridiplantae</taxon>
        <taxon>Streptophyta</taxon>
        <taxon>Embryophyta</taxon>
        <taxon>Bryophyta</taxon>
        <taxon>Sphagnophytina</taxon>
        <taxon>Sphagnopsida</taxon>
        <taxon>Sphagnales</taxon>
        <taxon>Sphagnaceae</taxon>
        <taxon>Sphagnum</taxon>
    </lineage>
</organism>
<dbReference type="CDD" id="cd11043">
    <property type="entry name" value="CYP90-like"/>
    <property type="match status" value="1"/>
</dbReference>
<dbReference type="SUPFAM" id="SSF48264">
    <property type="entry name" value="Cytochrome P450"/>
    <property type="match status" value="1"/>
</dbReference>
<evidence type="ECO:0000313" key="9">
    <source>
        <dbReference type="EMBL" id="CAK9214125.1"/>
    </source>
</evidence>
<dbReference type="PANTHER" id="PTHR24286">
    <property type="entry name" value="CYTOCHROME P450 26"/>
    <property type="match status" value="1"/>
</dbReference>
<evidence type="ECO:0000256" key="2">
    <source>
        <dbReference type="ARBA" id="ARBA00022617"/>
    </source>
</evidence>
<feature type="transmembrane region" description="Helical" evidence="8">
    <location>
        <begin position="20"/>
        <end position="39"/>
    </location>
</feature>
<evidence type="ECO:0000313" key="10">
    <source>
        <dbReference type="Proteomes" id="UP001497512"/>
    </source>
</evidence>
<dbReference type="PRINTS" id="PR00385">
    <property type="entry name" value="P450"/>
</dbReference>
<keyword evidence="10" id="KW-1185">Reference proteome</keyword>
<dbReference type="InterPro" id="IPR017972">
    <property type="entry name" value="Cyt_P450_CS"/>
</dbReference>
<evidence type="ECO:0000256" key="8">
    <source>
        <dbReference type="SAM" id="Phobius"/>
    </source>
</evidence>
<evidence type="ECO:0000256" key="4">
    <source>
        <dbReference type="ARBA" id="ARBA00023002"/>
    </source>
</evidence>
<keyword evidence="3 7" id="KW-0479">Metal-binding</keyword>
<dbReference type="EMBL" id="OZ019894">
    <property type="protein sequence ID" value="CAK9214125.1"/>
    <property type="molecule type" value="Genomic_DNA"/>
</dbReference>
<keyword evidence="8" id="KW-0812">Transmembrane</keyword>
<keyword evidence="2 7" id="KW-0349">Heme</keyword>
<protein>
    <recommendedName>
        <fullName evidence="11">Cytochrome P450</fullName>
    </recommendedName>
</protein>
<keyword evidence="5 7" id="KW-0408">Iron</keyword>
<keyword evidence="4 7" id="KW-0560">Oxidoreductase</keyword>